<sequence>MNPAPTALPGPSSSSTRTSSEVITRSSSSKSLSPADFKSPSYPQYVKSPSLGTWSPKGGQAIPKTTGNSPSANSKRRSSRPQTPRLPSSSSSSSSPSASRISNHHHSAMNPPATPLAAHSTPSVPSALSPASKAPTTSSVSTERHSKSSSPPKRPRYSDPSVKYLPSLYQHCPTQDLVYLISDMLLELVGLNDKIPLSGAGLTRFHSRAPPTISIPDYLSRLAHHASLQPSILLSMVYYIDILSTHYPPFVVSSLTVHRFLITAATVATKGLCDSFLTNGFYAKVGGVSLMELNLLELEFLVRVGWRIVPKGEVLDEYYRSLVGRCQSKYAISAITIGDDQEASNTPPRPSSSSTMSELRQDAPSSAGEGSEAGR</sequence>
<dbReference type="Gene3D" id="1.10.472.10">
    <property type="entry name" value="Cyclin-like"/>
    <property type="match status" value="1"/>
</dbReference>
<reference evidence="2 3" key="1">
    <citation type="submission" date="2018-03" db="EMBL/GenBank/DDBJ databases">
        <title>Genomes of Pezizomycetes fungi and the evolution of truffles.</title>
        <authorList>
            <person name="Murat C."/>
            <person name="Payen T."/>
            <person name="Noel B."/>
            <person name="Kuo A."/>
            <person name="Martin F.M."/>
        </authorList>
    </citation>
    <scope>NUCLEOTIDE SEQUENCE [LARGE SCALE GENOMIC DNA]</scope>
    <source>
        <strain evidence="2">091103-1</strain>
    </source>
</reference>
<name>A0A317STM4_9PEZI</name>
<comment type="caution">
    <text evidence="2">The sequence shown here is derived from an EMBL/GenBank/DDBJ whole genome shotgun (WGS) entry which is preliminary data.</text>
</comment>
<gene>
    <name evidence="2" type="ORF">C7212DRAFT_279738</name>
</gene>
<dbReference type="CDD" id="cd20558">
    <property type="entry name" value="CYCLIN_ScPCL7-like"/>
    <property type="match status" value="1"/>
</dbReference>
<dbReference type="GO" id="GO:0000307">
    <property type="term" value="C:cyclin-dependent protein kinase holoenzyme complex"/>
    <property type="evidence" value="ECO:0007669"/>
    <property type="project" value="TreeGrafter"/>
</dbReference>
<dbReference type="EMBL" id="PYWC01000030">
    <property type="protein sequence ID" value="PWW76746.1"/>
    <property type="molecule type" value="Genomic_DNA"/>
</dbReference>
<feature type="compositionally biased region" description="Low complexity" evidence="1">
    <location>
        <begin position="12"/>
        <end position="31"/>
    </location>
</feature>
<dbReference type="Pfam" id="PF08613">
    <property type="entry name" value="Cyclin"/>
    <property type="match status" value="1"/>
</dbReference>
<dbReference type="AlphaFoldDB" id="A0A317STM4"/>
<dbReference type="InterPro" id="IPR013922">
    <property type="entry name" value="Cyclin_PHO80-like"/>
</dbReference>
<protein>
    <submittedName>
        <fullName evidence="2">Cyclin-domain-containing protein</fullName>
    </submittedName>
</protein>
<evidence type="ECO:0000256" key="1">
    <source>
        <dbReference type="SAM" id="MobiDB-lite"/>
    </source>
</evidence>
<keyword evidence="3" id="KW-1185">Reference proteome</keyword>
<feature type="compositionally biased region" description="Polar residues" evidence="1">
    <location>
        <begin position="63"/>
        <end position="73"/>
    </location>
</feature>
<feature type="region of interest" description="Disordered" evidence="1">
    <location>
        <begin position="1"/>
        <end position="159"/>
    </location>
</feature>
<proteinExistence type="predicted"/>
<accession>A0A317STM4</accession>
<evidence type="ECO:0000313" key="3">
    <source>
        <dbReference type="Proteomes" id="UP000246991"/>
    </source>
</evidence>
<dbReference type="PANTHER" id="PTHR15615:SF117">
    <property type="entry name" value="PHO85 CYCLIN PHO80"/>
    <property type="match status" value="1"/>
</dbReference>
<feature type="region of interest" description="Disordered" evidence="1">
    <location>
        <begin position="339"/>
        <end position="375"/>
    </location>
</feature>
<feature type="compositionally biased region" description="Low complexity" evidence="1">
    <location>
        <begin position="80"/>
        <end position="101"/>
    </location>
</feature>
<dbReference type="STRING" id="42249.A0A317STM4"/>
<dbReference type="GO" id="GO:0016538">
    <property type="term" value="F:cyclin-dependent protein serine/threonine kinase regulator activity"/>
    <property type="evidence" value="ECO:0007669"/>
    <property type="project" value="TreeGrafter"/>
</dbReference>
<evidence type="ECO:0000313" key="2">
    <source>
        <dbReference type="EMBL" id="PWW76746.1"/>
    </source>
</evidence>
<organism evidence="2 3">
    <name type="scientific">Tuber magnatum</name>
    <name type="common">white Piedmont truffle</name>
    <dbReference type="NCBI Taxonomy" id="42249"/>
    <lineage>
        <taxon>Eukaryota</taxon>
        <taxon>Fungi</taxon>
        <taxon>Dikarya</taxon>
        <taxon>Ascomycota</taxon>
        <taxon>Pezizomycotina</taxon>
        <taxon>Pezizomycetes</taxon>
        <taxon>Pezizales</taxon>
        <taxon>Tuberaceae</taxon>
        <taxon>Tuber</taxon>
    </lineage>
</organism>
<dbReference type="Proteomes" id="UP000246991">
    <property type="component" value="Unassembled WGS sequence"/>
</dbReference>
<dbReference type="GO" id="GO:0019901">
    <property type="term" value="F:protein kinase binding"/>
    <property type="evidence" value="ECO:0007669"/>
    <property type="project" value="InterPro"/>
</dbReference>
<dbReference type="PANTHER" id="PTHR15615">
    <property type="match status" value="1"/>
</dbReference>
<dbReference type="GO" id="GO:0005634">
    <property type="term" value="C:nucleus"/>
    <property type="evidence" value="ECO:0007669"/>
    <property type="project" value="TreeGrafter"/>
</dbReference>
<dbReference type="OrthoDB" id="337735at2759"/>